<evidence type="ECO:0000256" key="1">
    <source>
        <dbReference type="ARBA" id="ARBA00022676"/>
    </source>
</evidence>
<keyword evidence="1" id="KW-0328">Glycosyltransferase</keyword>
<protein>
    <submittedName>
        <fullName evidence="4">Glycosyltransferase family 8 protein</fullName>
    </submittedName>
</protein>
<keyword evidence="2 4" id="KW-0808">Transferase</keyword>
<dbReference type="CDD" id="cd04194">
    <property type="entry name" value="GT8_A4GalT_like"/>
    <property type="match status" value="1"/>
</dbReference>
<dbReference type="Proteomes" id="UP000298588">
    <property type="component" value="Chromosome"/>
</dbReference>
<dbReference type="OrthoDB" id="5672604at2"/>
<dbReference type="PANTHER" id="PTHR13778">
    <property type="entry name" value="GLYCOSYLTRANSFERASE 8 DOMAIN-CONTAINING PROTEIN"/>
    <property type="match status" value="1"/>
</dbReference>
<evidence type="ECO:0000313" key="5">
    <source>
        <dbReference type="Proteomes" id="UP000298588"/>
    </source>
</evidence>
<sequence>MTHSPIHVAIAFDRAMLLPGLVLVSSIRDTAKATRPMVVHLLHDGLADDLAPAFAELERPGLSIALHDLASRFADIDIAPPLSRAALFRLSLPDVLTGIGRVVYLDADTLVLRDLGELHDHALGGRLHAAMADVPLYYFELLSPLPAPYGGVAMTYLRDHLGIAYSQPSDYFNSGVMVIDLEAWRSRDIARRCTDLIRRKGPFVWADQDALNMVCGKDWAPLDARWNSFAAKASAVSPLGKPYALLSLQHIWRSDPWIVHFSGPAKPWHAGTPPTVHDHLYWRQAAKTRWGRRLRRGRTVARWRSHARTGLARARGLVARWMR</sequence>
<evidence type="ECO:0000256" key="3">
    <source>
        <dbReference type="ARBA" id="ARBA00022723"/>
    </source>
</evidence>
<dbReference type="AlphaFoldDB" id="A0A4D7QHR2"/>
<dbReference type="RefSeq" id="WP_137099766.1">
    <property type="nucleotide sequence ID" value="NZ_CP039865.1"/>
</dbReference>
<dbReference type="Gene3D" id="3.90.550.10">
    <property type="entry name" value="Spore Coat Polysaccharide Biosynthesis Protein SpsA, Chain A"/>
    <property type="match status" value="1"/>
</dbReference>
<dbReference type="GO" id="GO:0016757">
    <property type="term" value="F:glycosyltransferase activity"/>
    <property type="evidence" value="ECO:0007669"/>
    <property type="project" value="UniProtKB-KW"/>
</dbReference>
<organism evidence="4 5">
    <name type="scientific">Phreatobacter aquaticus</name>
    <dbReference type="NCBI Taxonomy" id="2570229"/>
    <lineage>
        <taxon>Bacteria</taxon>
        <taxon>Pseudomonadati</taxon>
        <taxon>Pseudomonadota</taxon>
        <taxon>Alphaproteobacteria</taxon>
        <taxon>Hyphomicrobiales</taxon>
        <taxon>Phreatobacteraceae</taxon>
        <taxon>Phreatobacter</taxon>
    </lineage>
</organism>
<proteinExistence type="predicted"/>
<reference evidence="4 5" key="1">
    <citation type="submission" date="2019-04" db="EMBL/GenBank/DDBJ databases">
        <title>Phreatobacter aquaticus sp. nov.</title>
        <authorList>
            <person name="Choi A."/>
            <person name="Baek K."/>
        </authorList>
    </citation>
    <scope>NUCLEOTIDE SEQUENCE [LARGE SCALE GENOMIC DNA]</scope>
    <source>
        <strain evidence="4 5">NMCR1094</strain>
    </source>
</reference>
<dbReference type="PANTHER" id="PTHR13778:SF47">
    <property type="entry name" value="LIPOPOLYSACCHARIDE 1,3-GALACTOSYLTRANSFERASE"/>
    <property type="match status" value="1"/>
</dbReference>
<name>A0A4D7QHR2_9HYPH</name>
<dbReference type="GO" id="GO:0046872">
    <property type="term" value="F:metal ion binding"/>
    <property type="evidence" value="ECO:0007669"/>
    <property type="project" value="UniProtKB-KW"/>
</dbReference>
<keyword evidence="5" id="KW-1185">Reference proteome</keyword>
<evidence type="ECO:0000256" key="2">
    <source>
        <dbReference type="ARBA" id="ARBA00022679"/>
    </source>
</evidence>
<dbReference type="EMBL" id="CP039865">
    <property type="protein sequence ID" value="QCK86435.1"/>
    <property type="molecule type" value="Genomic_DNA"/>
</dbReference>
<dbReference type="InterPro" id="IPR002495">
    <property type="entry name" value="Glyco_trans_8"/>
</dbReference>
<keyword evidence="3" id="KW-0479">Metal-binding</keyword>
<dbReference type="InterPro" id="IPR029044">
    <property type="entry name" value="Nucleotide-diphossugar_trans"/>
</dbReference>
<dbReference type="KEGG" id="paqt:E8L99_12060"/>
<gene>
    <name evidence="4" type="ORF">E8L99_12060</name>
</gene>
<dbReference type="InterPro" id="IPR050748">
    <property type="entry name" value="Glycosyltrans_8_dom-fam"/>
</dbReference>
<accession>A0A4D7QHR2</accession>
<evidence type="ECO:0000313" key="4">
    <source>
        <dbReference type="EMBL" id="QCK86435.1"/>
    </source>
</evidence>
<dbReference type="SUPFAM" id="SSF53448">
    <property type="entry name" value="Nucleotide-diphospho-sugar transferases"/>
    <property type="match status" value="1"/>
</dbReference>
<dbReference type="Pfam" id="PF01501">
    <property type="entry name" value="Glyco_transf_8"/>
    <property type="match status" value="1"/>
</dbReference>